<dbReference type="Proteomes" id="UP000634179">
    <property type="component" value="Unassembled WGS sequence"/>
</dbReference>
<comment type="caution">
    <text evidence="2">The sequence shown here is derived from an EMBL/GenBank/DDBJ whole genome shotgun (WGS) entry which is preliminary data.</text>
</comment>
<feature type="transmembrane region" description="Helical" evidence="1">
    <location>
        <begin position="106"/>
        <end position="125"/>
    </location>
</feature>
<evidence type="ECO:0000313" key="3">
    <source>
        <dbReference type="Proteomes" id="UP000634179"/>
    </source>
</evidence>
<keyword evidence="1" id="KW-0472">Membrane</keyword>
<evidence type="ECO:0000256" key="1">
    <source>
        <dbReference type="SAM" id="Phobius"/>
    </source>
</evidence>
<dbReference type="Pfam" id="PF11158">
    <property type="entry name" value="DUF2938"/>
    <property type="match status" value="1"/>
</dbReference>
<name>A0AA40Y6B7_STEMA</name>
<dbReference type="EMBL" id="JADUOV010000002">
    <property type="protein sequence ID" value="MBH1789148.1"/>
    <property type="molecule type" value="Genomic_DNA"/>
</dbReference>
<organism evidence="2 3">
    <name type="scientific">Stenotrophomonas maltophilia</name>
    <name type="common">Pseudomonas maltophilia</name>
    <name type="synonym">Xanthomonas maltophilia</name>
    <dbReference type="NCBI Taxonomy" id="40324"/>
    <lineage>
        <taxon>Bacteria</taxon>
        <taxon>Pseudomonadati</taxon>
        <taxon>Pseudomonadota</taxon>
        <taxon>Gammaproteobacteria</taxon>
        <taxon>Lysobacterales</taxon>
        <taxon>Lysobacteraceae</taxon>
        <taxon>Stenotrophomonas</taxon>
        <taxon>Stenotrophomonas maltophilia group</taxon>
    </lineage>
</organism>
<sequence length="168" mass="17543">MSGWATTLVIDAVVIGVGATALMDLWALLQRRLLGIPSLDFAMVGRWLGHLRRGRFRHEGIGRSPPVAGERALGWTAHYVIGVVFAALLLAVVGNGWVRAPTLRPALAFGILSVAAPFFILQPGMGAGIAASKTPAPGKARLRSLVAHSVFGAGMYLSALLLAGVRAG</sequence>
<feature type="transmembrane region" description="Helical" evidence="1">
    <location>
        <begin position="7"/>
        <end position="29"/>
    </location>
</feature>
<feature type="transmembrane region" description="Helical" evidence="1">
    <location>
        <begin position="72"/>
        <end position="94"/>
    </location>
</feature>
<protein>
    <submittedName>
        <fullName evidence="2">DUF2938 domain-containing protein</fullName>
    </submittedName>
</protein>
<evidence type="ECO:0000313" key="2">
    <source>
        <dbReference type="EMBL" id="MBH1789148.1"/>
    </source>
</evidence>
<keyword evidence="1" id="KW-0812">Transmembrane</keyword>
<accession>A0AA40Y6B7</accession>
<proteinExistence type="predicted"/>
<keyword evidence="1" id="KW-1133">Transmembrane helix</keyword>
<dbReference type="AlphaFoldDB" id="A0AA40Y6B7"/>
<dbReference type="RefSeq" id="WP_049406434.1">
    <property type="nucleotide sequence ID" value="NZ_JANKBX010000011.1"/>
</dbReference>
<reference evidence="2" key="1">
    <citation type="submission" date="2020-11" db="EMBL/GenBank/DDBJ databases">
        <title>Enhanced detection system for hospital associated transmission using whole genome sequencing surveillance.</title>
        <authorList>
            <person name="Harrison L.H."/>
            <person name="Van Tyne D."/>
            <person name="Marsh J.W."/>
            <person name="Griffith M.P."/>
            <person name="Snyder D.J."/>
            <person name="Cooper V.S."/>
            <person name="Mustapha M."/>
        </authorList>
    </citation>
    <scope>NUCLEOTIDE SEQUENCE</scope>
    <source>
        <strain evidence="2">STEN00053</strain>
    </source>
</reference>
<dbReference type="InterPro" id="IPR021329">
    <property type="entry name" value="DUF2938"/>
</dbReference>
<feature type="transmembrane region" description="Helical" evidence="1">
    <location>
        <begin position="145"/>
        <end position="165"/>
    </location>
</feature>
<gene>
    <name evidence="2" type="ORF">I5V89_04575</name>
</gene>